<dbReference type="InterPro" id="IPR003838">
    <property type="entry name" value="ABC3_permease_C"/>
</dbReference>
<evidence type="ECO:0000256" key="4">
    <source>
        <dbReference type="ARBA" id="ARBA00022989"/>
    </source>
</evidence>
<proteinExistence type="predicted"/>
<keyword evidence="5 6" id="KW-0472">Membrane</keyword>
<evidence type="ECO:0000256" key="1">
    <source>
        <dbReference type="ARBA" id="ARBA00004651"/>
    </source>
</evidence>
<feature type="transmembrane region" description="Helical" evidence="6">
    <location>
        <begin position="401"/>
        <end position="421"/>
    </location>
</feature>
<dbReference type="EMBL" id="BMJA01000001">
    <property type="protein sequence ID" value="GGA22679.1"/>
    <property type="molecule type" value="Genomic_DNA"/>
</dbReference>
<name>A0ABQ1FPU0_9GAMM</name>
<reference evidence="10" key="1">
    <citation type="journal article" date="2019" name="Int. J. Syst. Evol. Microbiol.">
        <title>The Global Catalogue of Microorganisms (GCM) 10K type strain sequencing project: providing services to taxonomists for standard genome sequencing and annotation.</title>
        <authorList>
            <consortium name="The Broad Institute Genomics Platform"/>
            <consortium name="The Broad Institute Genome Sequencing Center for Infectious Disease"/>
            <person name="Wu L."/>
            <person name="Ma J."/>
        </authorList>
    </citation>
    <scope>NUCLEOTIDE SEQUENCE [LARGE SCALE GENOMIC DNA]</scope>
    <source>
        <strain evidence="10">CGMCC 1.15439</strain>
    </source>
</reference>
<evidence type="ECO:0000256" key="2">
    <source>
        <dbReference type="ARBA" id="ARBA00022475"/>
    </source>
</evidence>
<dbReference type="Proteomes" id="UP000620046">
    <property type="component" value="Unassembled WGS sequence"/>
</dbReference>
<dbReference type="InterPro" id="IPR025857">
    <property type="entry name" value="MacB_PCD"/>
</dbReference>
<evidence type="ECO:0000259" key="7">
    <source>
        <dbReference type="Pfam" id="PF02687"/>
    </source>
</evidence>
<keyword evidence="4 6" id="KW-1133">Transmembrane helix</keyword>
<dbReference type="Pfam" id="PF02687">
    <property type="entry name" value="FtsX"/>
    <property type="match status" value="1"/>
</dbReference>
<dbReference type="PANTHER" id="PTHR30572">
    <property type="entry name" value="MEMBRANE COMPONENT OF TRANSPORTER-RELATED"/>
    <property type="match status" value="1"/>
</dbReference>
<evidence type="ECO:0000256" key="5">
    <source>
        <dbReference type="ARBA" id="ARBA00023136"/>
    </source>
</evidence>
<keyword evidence="9" id="KW-0067">ATP-binding</keyword>
<feature type="transmembrane region" description="Helical" evidence="6">
    <location>
        <begin position="313"/>
        <end position="335"/>
    </location>
</feature>
<dbReference type="Pfam" id="PF12704">
    <property type="entry name" value="MacB_PCD"/>
    <property type="match status" value="1"/>
</dbReference>
<evidence type="ECO:0000256" key="3">
    <source>
        <dbReference type="ARBA" id="ARBA00022692"/>
    </source>
</evidence>
<gene>
    <name evidence="9" type="primary">ybjZ</name>
    <name evidence="9" type="ORF">GCM10010981_08620</name>
</gene>
<feature type="transmembrane region" description="Helical" evidence="6">
    <location>
        <begin position="356"/>
        <end position="389"/>
    </location>
</feature>
<accession>A0ABQ1FPU0</accession>
<comment type="caution">
    <text evidence="9">The sequence shown here is derived from an EMBL/GenBank/DDBJ whole genome shotgun (WGS) entry which is preliminary data.</text>
</comment>
<feature type="domain" description="MacB-like periplasmic core" evidence="8">
    <location>
        <begin position="20"/>
        <end position="268"/>
    </location>
</feature>
<keyword evidence="2" id="KW-1003">Cell membrane</keyword>
<dbReference type="InterPro" id="IPR050250">
    <property type="entry name" value="Macrolide_Exporter_MacB"/>
</dbReference>
<evidence type="ECO:0000313" key="10">
    <source>
        <dbReference type="Proteomes" id="UP000620046"/>
    </source>
</evidence>
<keyword evidence="9" id="KW-0547">Nucleotide-binding</keyword>
<feature type="domain" description="ABC3 transporter permease C-terminal" evidence="7">
    <location>
        <begin position="314"/>
        <end position="431"/>
    </location>
</feature>
<sequence length="438" mass="48198">MLAYYLRLGLRSLRRNPVLTVLMVLAIGVGVAASMTTFAVFRAVSANPLPDKSSRLFVPQIDPWGPQARIDGSDIPDALTYTDAMALMRDRKGARQTAIYPINHTLIPDDVSREPFHVDGYAAYADFFPMFEAPFVYGSGWDHAQDDAHAAVVVISSQLNQQVFGGANSVGRSLRLDDHDYRIVGVMADWNPRPRFYDVNNDDGFSDPPDFILPFTHAVDTHTDTSGNDLCRGTTGRDPGWDGWLRSGCAWVSFWVELPDSTAVQAYRGYLQGYVAEQNRAGRFHWPAKTALFDLTQWLQQEKVVPPATRMSLLLSLGFFLVCLVNTVGLLLAKFMRRAGEIGVRRALGASRREIWLQFLAEAAMVGVAGGVAGLLFTGIGMLSIGLVFDPDIARLAHMSVSLMGLTLLCALVATVAAAFYPTWRAAHVQPAWQLKSN</sequence>
<comment type="subcellular location">
    <subcellularLocation>
        <location evidence="1">Cell membrane</location>
        <topology evidence="1">Multi-pass membrane protein</topology>
    </subcellularLocation>
</comment>
<dbReference type="GO" id="GO:0005524">
    <property type="term" value="F:ATP binding"/>
    <property type="evidence" value="ECO:0007669"/>
    <property type="project" value="UniProtKB-KW"/>
</dbReference>
<protein>
    <submittedName>
        <fullName evidence="9">ABC transporter ATP-binding protein</fullName>
    </submittedName>
</protein>
<evidence type="ECO:0000256" key="6">
    <source>
        <dbReference type="SAM" id="Phobius"/>
    </source>
</evidence>
<dbReference type="PANTHER" id="PTHR30572:SF18">
    <property type="entry name" value="ABC-TYPE MACROLIDE FAMILY EXPORT SYSTEM PERMEASE COMPONENT 2"/>
    <property type="match status" value="1"/>
</dbReference>
<organism evidence="9 10">
    <name type="scientific">Dyella nitratireducens</name>
    <dbReference type="NCBI Taxonomy" id="1849580"/>
    <lineage>
        <taxon>Bacteria</taxon>
        <taxon>Pseudomonadati</taxon>
        <taxon>Pseudomonadota</taxon>
        <taxon>Gammaproteobacteria</taxon>
        <taxon>Lysobacterales</taxon>
        <taxon>Rhodanobacteraceae</taxon>
        <taxon>Dyella</taxon>
    </lineage>
</organism>
<evidence type="ECO:0000259" key="8">
    <source>
        <dbReference type="Pfam" id="PF12704"/>
    </source>
</evidence>
<keyword evidence="3 6" id="KW-0812">Transmembrane</keyword>
<evidence type="ECO:0000313" key="9">
    <source>
        <dbReference type="EMBL" id="GGA22679.1"/>
    </source>
</evidence>
<dbReference type="RefSeq" id="WP_188794317.1">
    <property type="nucleotide sequence ID" value="NZ_BMJA01000001.1"/>
</dbReference>
<keyword evidence="10" id="KW-1185">Reference proteome</keyword>